<name>A0A7G5EGP5_9BURK</name>
<protein>
    <submittedName>
        <fullName evidence="2">Uncharacterized protein</fullName>
    </submittedName>
</protein>
<feature type="region of interest" description="Disordered" evidence="1">
    <location>
        <begin position="30"/>
        <end position="82"/>
    </location>
</feature>
<accession>A0A7G5EGP5</accession>
<evidence type="ECO:0000313" key="2">
    <source>
        <dbReference type="EMBL" id="QMV73170.1"/>
    </source>
</evidence>
<dbReference type="AlphaFoldDB" id="A0A7G5EGP5"/>
<dbReference type="EMBL" id="CP058554">
    <property type="protein sequence ID" value="QMV73170.1"/>
    <property type="molecule type" value="Genomic_DNA"/>
</dbReference>
<evidence type="ECO:0000256" key="1">
    <source>
        <dbReference type="SAM" id="MobiDB-lite"/>
    </source>
</evidence>
<organism evidence="2 3">
    <name type="scientific">Comamonas piscis</name>
    <dbReference type="NCBI Taxonomy" id="1562974"/>
    <lineage>
        <taxon>Bacteria</taxon>
        <taxon>Pseudomonadati</taxon>
        <taxon>Pseudomonadota</taxon>
        <taxon>Betaproteobacteria</taxon>
        <taxon>Burkholderiales</taxon>
        <taxon>Comamonadaceae</taxon>
        <taxon>Comamonas</taxon>
    </lineage>
</organism>
<dbReference type="RefSeq" id="WP_182327615.1">
    <property type="nucleotide sequence ID" value="NZ_CP058554.1"/>
</dbReference>
<dbReference type="Proteomes" id="UP000515240">
    <property type="component" value="Chromosome"/>
</dbReference>
<evidence type="ECO:0000313" key="3">
    <source>
        <dbReference type="Proteomes" id="UP000515240"/>
    </source>
</evidence>
<gene>
    <name evidence="2" type="ORF">HS961_10185</name>
</gene>
<feature type="compositionally biased region" description="Polar residues" evidence="1">
    <location>
        <begin position="47"/>
        <end position="60"/>
    </location>
</feature>
<proteinExistence type="predicted"/>
<dbReference type="KEGG" id="cpis:HS961_10185"/>
<keyword evidence="3" id="KW-1185">Reference proteome</keyword>
<reference evidence="2 3" key="1">
    <citation type="journal article" date="2020" name="G3 (Bethesda)">
        <title>CeMbio - The Caenorhabditis elegans Microbiome Resource.</title>
        <authorList>
            <person name="Dirksen P."/>
            <person name="Assie A."/>
            <person name="Zimmermann J."/>
            <person name="Zhang F."/>
            <person name="Tietje A.M."/>
            <person name="Marsh S.A."/>
            <person name="Felix M.A."/>
            <person name="Shapira M."/>
            <person name="Kaleta C."/>
            <person name="Schulenburg H."/>
            <person name="Samuel B."/>
        </authorList>
    </citation>
    <scope>NUCLEOTIDE SEQUENCE [LARGE SCALE GENOMIC DNA]</scope>
    <source>
        <strain evidence="2 3">BIGb0172</strain>
    </source>
</reference>
<sequence>MRAIFGLLGLLVVMAIVAVLMKQNLHATAADPGAANSNAVTAPAIDTSGNVHEQSQQIQQRVRDGLNDALQQGEQRLKDADQ</sequence>